<comment type="caution">
    <text evidence="7">The sequence shown here is derived from an EMBL/GenBank/DDBJ whole genome shotgun (WGS) entry which is preliminary data.</text>
</comment>
<feature type="non-terminal residue" evidence="7">
    <location>
        <position position="1"/>
    </location>
</feature>
<keyword evidence="3" id="KW-0964">Secreted</keyword>
<keyword evidence="6" id="KW-1015">Disulfide bond</keyword>
<dbReference type="InterPro" id="IPR009079">
    <property type="entry name" value="4_helix_cytokine-like_core"/>
</dbReference>
<evidence type="ECO:0000256" key="1">
    <source>
        <dbReference type="ARBA" id="ARBA00004613"/>
    </source>
</evidence>
<dbReference type="GO" id="GO:0005179">
    <property type="term" value="F:hormone activity"/>
    <property type="evidence" value="ECO:0007669"/>
    <property type="project" value="UniProtKB-KW"/>
</dbReference>
<accession>A0A7L3UVY1</accession>
<dbReference type="SUPFAM" id="SSF47266">
    <property type="entry name" value="4-helical cytokines"/>
    <property type="match status" value="1"/>
</dbReference>
<evidence type="ECO:0000256" key="3">
    <source>
        <dbReference type="ARBA" id="ARBA00022525"/>
    </source>
</evidence>
<dbReference type="InterPro" id="IPR001323">
    <property type="entry name" value="EPO_TPO"/>
</dbReference>
<reference evidence="7 8" key="1">
    <citation type="submission" date="2019-09" db="EMBL/GenBank/DDBJ databases">
        <title>Bird 10,000 Genomes (B10K) Project - Family phase.</title>
        <authorList>
            <person name="Zhang G."/>
        </authorList>
    </citation>
    <scope>NUCLEOTIDE SEQUENCE [LARGE SCALE GENOMIC DNA]</scope>
    <source>
        <strain evidence="7">OUT-0049</strain>
        <tissue evidence="7">Muscle</tissue>
    </source>
</reference>
<name>A0A7L3UVY1_MOLAT</name>
<evidence type="ECO:0000256" key="4">
    <source>
        <dbReference type="ARBA" id="ARBA00022702"/>
    </source>
</evidence>
<comment type="similarity">
    <text evidence="2">Belongs to the EPO/TPO family.</text>
</comment>
<feature type="non-terminal residue" evidence="7">
    <location>
        <position position="67"/>
    </location>
</feature>
<sequence>QAGCGAHCDLPEAVAVPDPGVNFNLWRSLDAGSRALEVARGQAALAAAVLRARELLRDPRLRPSLDR</sequence>
<evidence type="ECO:0000256" key="5">
    <source>
        <dbReference type="ARBA" id="ARBA00022729"/>
    </source>
</evidence>
<dbReference type="Pfam" id="PF00758">
    <property type="entry name" value="EPO_TPO"/>
    <property type="match status" value="1"/>
</dbReference>
<dbReference type="GO" id="GO:0005576">
    <property type="term" value="C:extracellular region"/>
    <property type="evidence" value="ECO:0007669"/>
    <property type="project" value="UniProtKB-SubCell"/>
</dbReference>
<dbReference type="Gene3D" id="1.20.1250.10">
    <property type="match status" value="1"/>
</dbReference>
<keyword evidence="4" id="KW-0372">Hormone</keyword>
<keyword evidence="8" id="KW-1185">Reference proteome</keyword>
<proteinExistence type="inferred from homology"/>
<protein>
    <submittedName>
        <fullName evidence="7">EPO protein</fullName>
    </submittedName>
</protein>
<dbReference type="AlphaFoldDB" id="A0A7L3UVY1"/>
<keyword evidence="5" id="KW-0732">Signal</keyword>
<gene>
    <name evidence="7" type="primary">Epo</name>
    <name evidence="7" type="ORF">MOLATE_R18227</name>
</gene>
<comment type="subcellular location">
    <subcellularLocation>
        <location evidence="1">Secreted</location>
    </subcellularLocation>
</comment>
<dbReference type="Proteomes" id="UP000553862">
    <property type="component" value="Unassembled WGS sequence"/>
</dbReference>
<evidence type="ECO:0000313" key="8">
    <source>
        <dbReference type="Proteomes" id="UP000553862"/>
    </source>
</evidence>
<evidence type="ECO:0000256" key="6">
    <source>
        <dbReference type="ARBA" id="ARBA00023157"/>
    </source>
</evidence>
<dbReference type="EMBL" id="VZUF01133149">
    <property type="protein sequence ID" value="NXV56354.1"/>
    <property type="molecule type" value="Genomic_DNA"/>
</dbReference>
<organism evidence="7 8">
    <name type="scientific">Molothrus ater</name>
    <name type="common">Brown-headed cowbird</name>
    <dbReference type="NCBI Taxonomy" id="84834"/>
    <lineage>
        <taxon>Eukaryota</taxon>
        <taxon>Metazoa</taxon>
        <taxon>Chordata</taxon>
        <taxon>Craniata</taxon>
        <taxon>Vertebrata</taxon>
        <taxon>Euteleostomi</taxon>
        <taxon>Archelosauria</taxon>
        <taxon>Archosauria</taxon>
        <taxon>Dinosauria</taxon>
        <taxon>Saurischia</taxon>
        <taxon>Theropoda</taxon>
        <taxon>Coelurosauria</taxon>
        <taxon>Aves</taxon>
        <taxon>Neognathae</taxon>
        <taxon>Neoaves</taxon>
        <taxon>Telluraves</taxon>
        <taxon>Australaves</taxon>
        <taxon>Passeriformes</taxon>
        <taxon>Passeroidea</taxon>
        <taxon>Icteridae</taxon>
        <taxon>Molothrus</taxon>
    </lineage>
</organism>
<evidence type="ECO:0000313" key="7">
    <source>
        <dbReference type="EMBL" id="NXV56354.1"/>
    </source>
</evidence>
<evidence type="ECO:0000256" key="2">
    <source>
        <dbReference type="ARBA" id="ARBA00005782"/>
    </source>
</evidence>